<dbReference type="PANTHER" id="PTHR31001">
    <property type="entry name" value="UNCHARACTERIZED TRANSCRIPTIONAL REGULATORY PROTEIN"/>
    <property type="match status" value="1"/>
</dbReference>
<evidence type="ECO:0000256" key="1">
    <source>
        <dbReference type="ARBA" id="ARBA00004123"/>
    </source>
</evidence>
<dbReference type="EMBL" id="MU853339">
    <property type="protein sequence ID" value="KAK4113325.1"/>
    <property type="molecule type" value="Genomic_DNA"/>
</dbReference>
<sequence length="724" mass="79903">MSTRKRIISSCIPCYTRKQKTATPTVQVLLDSRAEDRPREKAKLGSIRSSSLRNEWNAYVKSVPSAAAPWSGPSLAESFGYFEGSSSNTFALIQKVRLVSSTRSPTLIPEAADEVHRSMERMPDRQILDFLVQFFVTEINWMDQLVHIPWFLPKYRALWLVERVTLVAEVDFIILVLRICSYALQFLPSPGYTLDKIRGMLLADVRTLCDEAADSLEAISTAADSRGSLFRVQHLAYYGLQCRAEGKTNASWEALSRAIRVAQNVGMHCDAATSRVSGESADREIERMTFCNLYIYDSLFSRQLDRLPFLPTTLSPGKRPQLHILRSASARGPDSDSSLEPGTDTPDPFTERLLEIDLANFWRTAGPVQDTDEYDMVAAEERYERFCREYVSQLPPAFALANPDETWDKRIPKLPLQRKLLHMTIYESMCWNFRPLLLRRPAPLPAYKSFMLSWQKRKLASAALHVLDNVAQLHALLGDCHTRLVGIVFLTFEAAVLLVSLCTDPTFPEVCPQQHVPPPGAPVFKADPLQAGLCRVTLQGCLSAVKDALKRLRMLAAVSNMADVGANTLTQLLSKASELSARMETAADEAVAVADDAAAAATVMPIQNAENPDVPPVASIAAAATAAPLVRRATAPTLTTVTTTQPATTTHAIVEPTSAATRDMTSWLPGDLSDMRSTISDFTSISSAPTLADNMATWPAFDASSVFTQDAYMDYWARQAADSA</sequence>
<accession>A0AAN6TFB1</accession>
<dbReference type="RefSeq" id="XP_064670895.1">
    <property type="nucleotide sequence ID" value="XM_064811459.1"/>
</dbReference>
<dbReference type="Proteomes" id="UP001302812">
    <property type="component" value="Unassembled WGS sequence"/>
</dbReference>
<keyword evidence="4" id="KW-1185">Reference proteome</keyword>
<evidence type="ECO:0000256" key="2">
    <source>
        <dbReference type="ARBA" id="ARBA00023242"/>
    </source>
</evidence>
<keyword evidence="2" id="KW-0539">Nucleus</keyword>
<dbReference type="PANTHER" id="PTHR31001:SF87">
    <property type="entry name" value="COL-21"/>
    <property type="match status" value="1"/>
</dbReference>
<reference evidence="3" key="1">
    <citation type="journal article" date="2023" name="Mol. Phylogenet. Evol.">
        <title>Genome-scale phylogeny and comparative genomics of the fungal order Sordariales.</title>
        <authorList>
            <person name="Hensen N."/>
            <person name="Bonometti L."/>
            <person name="Westerberg I."/>
            <person name="Brannstrom I.O."/>
            <person name="Guillou S."/>
            <person name="Cros-Aarteil S."/>
            <person name="Calhoun S."/>
            <person name="Haridas S."/>
            <person name="Kuo A."/>
            <person name="Mondo S."/>
            <person name="Pangilinan J."/>
            <person name="Riley R."/>
            <person name="LaButti K."/>
            <person name="Andreopoulos B."/>
            <person name="Lipzen A."/>
            <person name="Chen C."/>
            <person name="Yan M."/>
            <person name="Daum C."/>
            <person name="Ng V."/>
            <person name="Clum A."/>
            <person name="Steindorff A."/>
            <person name="Ohm R.A."/>
            <person name="Martin F."/>
            <person name="Silar P."/>
            <person name="Natvig D.O."/>
            <person name="Lalanne C."/>
            <person name="Gautier V."/>
            <person name="Ament-Velasquez S.L."/>
            <person name="Kruys A."/>
            <person name="Hutchinson M.I."/>
            <person name="Powell A.J."/>
            <person name="Barry K."/>
            <person name="Miller A.N."/>
            <person name="Grigoriev I.V."/>
            <person name="Debuchy R."/>
            <person name="Gladieux P."/>
            <person name="Hiltunen Thoren M."/>
            <person name="Johannesson H."/>
        </authorList>
    </citation>
    <scope>NUCLEOTIDE SEQUENCE</scope>
    <source>
        <strain evidence="3">CBS 508.74</strain>
    </source>
</reference>
<dbReference type="InterPro" id="IPR050613">
    <property type="entry name" value="Sec_Metabolite_Reg"/>
</dbReference>
<name>A0AAN6TFB1_9PEZI</name>
<comment type="subcellular location">
    <subcellularLocation>
        <location evidence="1">Nucleus</location>
    </subcellularLocation>
</comment>
<comment type="caution">
    <text evidence="3">The sequence shown here is derived from an EMBL/GenBank/DDBJ whole genome shotgun (WGS) entry which is preliminary data.</text>
</comment>
<gene>
    <name evidence="3" type="ORF">N656DRAFT_707807</name>
</gene>
<protein>
    <recommendedName>
        <fullName evidence="5">Transcription factor domain-containing protein</fullName>
    </recommendedName>
</protein>
<evidence type="ECO:0000313" key="3">
    <source>
        <dbReference type="EMBL" id="KAK4113325.1"/>
    </source>
</evidence>
<dbReference type="CDD" id="cd12148">
    <property type="entry name" value="fungal_TF_MHR"/>
    <property type="match status" value="1"/>
</dbReference>
<organism evidence="3 4">
    <name type="scientific">Canariomyces notabilis</name>
    <dbReference type="NCBI Taxonomy" id="2074819"/>
    <lineage>
        <taxon>Eukaryota</taxon>
        <taxon>Fungi</taxon>
        <taxon>Dikarya</taxon>
        <taxon>Ascomycota</taxon>
        <taxon>Pezizomycotina</taxon>
        <taxon>Sordariomycetes</taxon>
        <taxon>Sordariomycetidae</taxon>
        <taxon>Sordariales</taxon>
        <taxon>Chaetomiaceae</taxon>
        <taxon>Canariomyces</taxon>
    </lineage>
</organism>
<dbReference type="GO" id="GO:0005634">
    <property type="term" value="C:nucleus"/>
    <property type="evidence" value="ECO:0007669"/>
    <property type="project" value="UniProtKB-SubCell"/>
</dbReference>
<dbReference type="AlphaFoldDB" id="A0AAN6TFB1"/>
<dbReference type="GeneID" id="89935584"/>
<proteinExistence type="predicted"/>
<reference evidence="3" key="2">
    <citation type="submission" date="2023-05" db="EMBL/GenBank/DDBJ databases">
        <authorList>
            <consortium name="Lawrence Berkeley National Laboratory"/>
            <person name="Steindorff A."/>
            <person name="Hensen N."/>
            <person name="Bonometti L."/>
            <person name="Westerberg I."/>
            <person name="Brannstrom I.O."/>
            <person name="Guillou S."/>
            <person name="Cros-Aarteil S."/>
            <person name="Calhoun S."/>
            <person name="Haridas S."/>
            <person name="Kuo A."/>
            <person name="Mondo S."/>
            <person name="Pangilinan J."/>
            <person name="Riley R."/>
            <person name="Labutti K."/>
            <person name="Andreopoulos B."/>
            <person name="Lipzen A."/>
            <person name="Chen C."/>
            <person name="Yanf M."/>
            <person name="Daum C."/>
            <person name="Ng V."/>
            <person name="Clum A."/>
            <person name="Ohm R."/>
            <person name="Martin F."/>
            <person name="Silar P."/>
            <person name="Natvig D."/>
            <person name="Lalanne C."/>
            <person name="Gautier V."/>
            <person name="Ament-Velasquez S.L."/>
            <person name="Kruys A."/>
            <person name="Hutchinson M.I."/>
            <person name="Powell A.J."/>
            <person name="Barry K."/>
            <person name="Miller A.N."/>
            <person name="Grigoriev I.V."/>
            <person name="Debuchy R."/>
            <person name="Gladieux P."/>
            <person name="Thoren M.H."/>
            <person name="Johannesson H."/>
        </authorList>
    </citation>
    <scope>NUCLEOTIDE SEQUENCE</scope>
    <source>
        <strain evidence="3">CBS 508.74</strain>
    </source>
</reference>
<evidence type="ECO:0000313" key="4">
    <source>
        <dbReference type="Proteomes" id="UP001302812"/>
    </source>
</evidence>
<evidence type="ECO:0008006" key="5">
    <source>
        <dbReference type="Google" id="ProtNLM"/>
    </source>
</evidence>